<keyword evidence="3" id="KW-1133">Transmembrane helix</keyword>
<evidence type="ECO:0000256" key="8">
    <source>
        <dbReference type="ARBA" id="ARBA00041609"/>
    </source>
</evidence>
<evidence type="ECO:0000313" key="10">
    <source>
        <dbReference type="EMBL" id="TWW77960.1"/>
    </source>
</evidence>
<name>A0A5C6PI63_9TELE</name>
<organism evidence="10 11">
    <name type="scientific">Takifugu flavidus</name>
    <name type="common">sansaifugu</name>
    <dbReference type="NCBI Taxonomy" id="433684"/>
    <lineage>
        <taxon>Eukaryota</taxon>
        <taxon>Metazoa</taxon>
        <taxon>Chordata</taxon>
        <taxon>Craniata</taxon>
        <taxon>Vertebrata</taxon>
        <taxon>Euteleostomi</taxon>
        <taxon>Actinopterygii</taxon>
        <taxon>Neopterygii</taxon>
        <taxon>Teleostei</taxon>
        <taxon>Neoteleostei</taxon>
        <taxon>Acanthomorphata</taxon>
        <taxon>Eupercaria</taxon>
        <taxon>Tetraodontiformes</taxon>
        <taxon>Tetradontoidea</taxon>
        <taxon>Tetraodontidae</taxon>
        <taxon>Takifugu</taxon>
    </lineage>
</organism>
<dbReference type="Pfam" id="PF21033">
    <property type="entry name" value="RMD1-3"/>
    <property type="match status" value="2"/>
</dbReference>
<evidence type="ECO:0000256" key="3">
    <source>
        <dbReference type="ARBA" id="ARBA00022989"/>
    </source>
</evidence>
<dbReference type="Gene3D" id="1.25.40.10">
    <property type="entry name" value="Tetratricopeptide repeat domain"/>
    <property type="match status" value="1"/>
</dbReference>
<evidence type="ECO:0000256" key="4">
    <source>
        <dbReference type="ARBA" id="ARBA00023054"/>
    </source>
</evidence>
<gene>
    <name evidence="10" type="ORF">D4764_11G0000810</name>
</gene>
<keyword evidence="11" id="KW-1185">Reference proteome</keyword>
<dbReference type="SUPFAM" id="SSF48452">
    <property type="entry name" value="TPR-like"/>
    <property type="match status" value="1"/>
</dbReference>
<dbReference type="EMBL" id="RHFK02000003">
    <property type="protein sequence ID" value="TWW77960.1"/>
    <property type="molecule type" value="Genomic_DNA"/>
</dbReference>
<keyword evidence="4" id="KW-0175">Coiled coil</keyword>
<feature type="region of interest" description="Disordered" evidence="9">
    <location>
        <begin position="97"/>
        <end position="144"/>
    </location>
</feature>
<dbReference type="AlphaFoldDB" id="A0A5C6PI63"/>
<dbReference type="InterPro" id="IPR011990">
    <property type="entry name" value="TPR-like_helical_dom_sf"/>
</dbReference>
<evidence type="ECO:0000256" key="7">
    <source>
        <dbReference type="ARBA" id="ARBA00039964"/>
    </source>
</evidence>
<evidence type="ECO:0000256" key="5">
    <source>
        <dbReference type="ARBA" id="ARBA00023136"/>
    </source>
</evidence>
<keyword evidence="2" id="KW-0812">Transmembrane</keyword>
<keyword evidence="5" id="KW-0472">Membrane</keyword>
<dbReference type="GO" id="GO:0005739">
    <property type="term" value="C:mitochondrion"/>
    <property type="evidence" value="ECO:0007669"/>
    <property type="project" value="TreeGrafter"/>
</dbReference>
<evidence type="ECO:0000313" key="11">
    <source>
        <dbReference type="Proteomes" id="UP000324091"/>
    </source>
</evidence>
<dbReference type="GO" id="GO:0008017">
    <property type="term" value="F:microtubule binding"/>
    <property type="evidence" value="ECO:0007669"/>
    <property type="project" value="TreeGrafter"/>
</dbReference>
<evidence type="ECO:0000256" key="1">
    <source>
        <dbReference type="ARBA" id="ARBA00004167"/>
    </source>
</evidence>
<dbReference type="GO" id="GO:0005876">
    <property type="term" value="C:spindle microtubule"/>
    <property type="evidence" value="ECO:0007669"/>
    <property type="project" value="TreeGrafter"/>
</dbReference>
<reference evidence="10 11" key="1">
    <citation type="submission" date="2019-04" db="EMBL/GenBank/DDBJ databases">
        <title>Chromosome genome assembly for Takifugu flavidus.</title>
        <authorList>
            <person name="Xiao S."/>
        </authorList>
    </citation>
    <scope>NUCLEOTIDE SEQUENCE [LARGE SCALE GENOMIC DNA]</scope>
    <source>
        <strain evidence="10">HTHZ2018</strain>
        <tissue evidence="10">Muscle</tissue>
    </source>
</reference>
<proteinExistence type="inferred from homology"/>
<protein>
    <recommendedName>
        <fullName evidence="7">Regulator of microtubule dynamics protein 2</fullName>
    </recommendedName>
    <alternativeName>
        <fullName evidence="8">Protein FAM82A1</fullName>
    </alternativeName>
</protein>
<dbReference type="InterPro" id="IPR049039">
    <property type="entry name" value="RMD1-3_a_helical_rpt"/>
</dbReference>
<evidence type="ECO:0000256" key="9">
    <source>
        <dbReference type="SAM" id="MobiDB-lite"/>
    </source>
</evidence>
<dbReference type="GO" id="GO:0097431">
    <property type="term" value="C:mitotic spindle pole"/>
    <property type="evidence" value="ECO:0007669"/>
    <property type="project" value="TreeGrafter"/>
</dbReference>
<comment type="subcellular location">
    <subcellularLocation>
        <location evidence="1">Membrane</location>
        <topology evidence="1">Single-pass membrane protein</topology>
    </subcellularLocation>
</comment>
<dbReference type="Proteomes" id="UP000324091">
    <property type="component" value="Chromosome 11"/>
</dbReference>
<comment type="caution">
    <text evidence="10">The sequence shown here is derived from an EMBL/GenBank/DDBJ whole genome shotgun (WGS) entry which is preliminary data.</text>
</comment>
<evidence type="ECO:0000256" key="6">
    <source>
        <dbReference type="ARBA" id="ARBA00038360"/>
    </source>
</evidence>
<dbReference type="GO" id="GO:0016020">
    <property type="term" value="C:membrane"/>
    <property type="evidence" value="ECO:0007669"/>
    <property type="project" value="UniProtKB-SubCell"/>
</dbReference>
<dbReference type="PANTHER" id="PTHR16056">
    <property type="entry name" value="REGULATOR OF MICROTUBULE DYNAMICS PROTEIN"/>
    <property type="match status" value="1"/>
</dbReference>
<accession>A0A5C6PI63</accession>
<comment type="similarity">
    <text evidence="6">Belongs to the RMDN family.</text>
</comment>
<feature type="compositionally biased region" description="Basic and acidic residues" evidence="9">
    <location>
        <begin position="97"/>
        <end position="109"/>
    </location>
</feature>
<sequence>MSQTDSRMLVLGALAGVAGVSLAAVCYRGFRSRRRSSWAGFGISNGQGTSLMLVDGPGLQTGQAEVLERLEALIRCVSELKEEMKLLKDALPTLQGHVRDERRGHERGSPLHRTTPTRRKRAPAALGGARGGGGTSEEAESEGGYITALTDSEEEELSDSDQDDQHQPGDELYILLRRIDRLHQGTDSDKRESLHILLEQREQFGQNSAFLWRLMRAYSDVHDISSTLEEKKTHAERGKQIGEEAVSLNPSCAESHQWFAIMCGIMTDYDTMQNKIKNGYIFKDHLDKAIELKPQDPLSYYMLGRWCYASGPVPSCPVPSRPVLSCPILSCPVLSHLVPSYPIASCPVPSRLVLSRPVLSHLVPSYPIASCPVPSRLVLSRPIPSCLIPSRLVLSRPVLSHLVLCGPVLSCPIPSCPIPTCLVLTRLVPSCPVPSHPVPNCPVPTRLVPSRPVPSHLVPSHPVPSRHVPSCPIPSHPIMSCPVLSYPVLSCPVLSYPIPSCPIPSCPVPSCPCPVSQLSWIERKVAATLFGEPPTATVEDALKNFLKVEEIQPGYSKLNYVFLAKCFKELGQSQRARQMCEAACSMSAVSKEDEEAQKELAALCPALGL</sequence>
<dbReference type="PANTHER" id="PTHR16056:SF15">
    <property type="entry name" value="REGULATOR OF MICROTUBULE DYNAMICS PROTEIN 2"/>
    <property type="match status" value="1"/>
</dbReference>
<evidence type="ECO:0000256" key="2">
    <source>
        <dbReference type="ARBA" id="ARBA00022692"/>
    </source>
</evidence>